<accession>E0IGM2</accession>
<dbReference type="eggNOG" id="COG3795">
    <property type="taxonomic scope" value="Bacteria"/>
</dbReference>
<evidence type="ECO:0000313" key="4">
    <source>
        <dbReference type="Proteomes" id="UP000005387"/>
    </source>
</evidence>
<comment type="similarity">
    <text evidence="1">Belongs to the YciI family.</text>
</comment>
<dbReference type="InterPro" id="IPR011008">
    <property type="entry name" value="Dimeric_a/b-barrel"/>
</dbReference>
<proteinExistence type="inferred from homology"/>
<organism evidence="3 4">
    <name type="scientific">Paenibacillus curdlanolyticus YK9</name>
    <dbReference type="NCBI Taxonomy" id="717606"/>
    <lineage>
        <taxon>Bacteria</taxon>
        <taxon>Bacillati</taxon>
        <taxon>Bacillota</taxon>
        <taxon>Bacilli</taxon>
        <taxon>Bacillales</taxon>
        <taxon>Paenibacillaceae</taxon>
        <taxon>Paenibacillus</taxon>
    </lineage>
</organism>
<dbReference type="AlphaFoldDB" id="E0IGM2"/>
<dbReference type="SUPFAM" id="SSF54909">
    <property type="entry name" value="Dimeric alpha+beta barrel"/>
    <property type="match status" value="1"/>
</dbReference>
<reference evidence="3 4" key="1">
    <citation type="submission" date="2010-07" db="EMBL/GenBank/DDBJ databases">
        <title>The draft genome of Paenibacillus curdlanolyticus YK9.</title>
        <authorList>
            <consortium name="US DOE Joint Genome Institute (JGI-PGF)"/>
            <person name="Lucas S."/>
            <person name="Copeland A."/>
            <person name="Lapidus A."/>
            <person name="Cheng J.-F."/>
            <person name="Bruce D."/>
            <person name="Goodwin L."/>
            <person name="Pitluck S."/>
            <person name="Land M.L."/>
            <person name="Hauser L."/>
            <person name="Chang Y.-J."/>
            <person name="Jeffries C."/>
            <person name="Anderson I.J."/>
            <person name="Johnson E."/>
            <person name="Loganathan U."/>
            <person name="Mulhopadhyay B."/>
            <person name="Kyrpides N."/>
            <person name="Woyke T.J."/>
        </authorList>
    </citation>
    <scope>NUCLEOTIDE SEQUENCE [LARGE SCALE GENOMIC DNA]</scope>
    <source>
        <strain evidence="3 4">YK9</strain>
    </source>
</reference>
<dbReference type="EMBL" id="AEDD01000022">
    <property type="protein sequence ID" value="EFM08384.1"/>
    <property type="molecule type" value="Genomic_DNA"/>
</dbReference>
<name>E0IGM2_9BACL</name>
<keyword evidence="4" id="KW-1185">Reference proteome</keyword>
<dbReference type="RefSeq" id="WP_006040793.1">
    <property type="nucleotide sequence ID" value="NZ_AEDD01000022.1"/>
</dbReference>
<evidence type="ECO:0000259" key="2">
    <source>
        <dbReference type="Pfam" id="PF03795"/>
    </source>
</evidence>
<dbReference type="Pfam" id="PF03795">
    <property type="entry name" value="YCII"/>
    <property type="match status" value="1"/>
</dbReference>
<dbReference type="OrthoDB" id="9795306at2"/>
<evidence type="ECO:0000256" key="1">
    <source>
        <dbReference type="ARBA" id="ARBA00007689"/>
    </source>
</evidence>
<dbReference type="Proteomes" id="UP000005387">
    <property type="component" value="Unassembled WGS sequence"/>
</dbReference>
<dbReference type="PANTHER" id="PTHR35174:SF4">
    <property type="entry name" value="BLL7163 PROTEIN"/>
    <property type="match status" value="1"/>
</dbReference>
<dbReference type="PANTHER" id="PTHR35174">
    <property type="entry name" value="BLL7171 PROTEIN-RELATED"/>
    <property type="match status" value="1"/>
</dbReference>
<evidence type="ECO:0000313" key="3">
    <source>
        <dbReference type="EMBL" id="EFM08384.1"/>
    </source>
</evidence>
<protein>
    <submittedName>
        <fullName evidence="3">YCII-related protein</fullName>
    </submittedName>
</protein>
<dbReference type="STRING" id="717606.PaecuDRAFT_4817"/>
<feature type="domain" description="YCII-related" evidence="2">
    <location>
        <begin position="1"/>
        <end position="116"/>
    </location>
</feature>
<dbReference type="Gene3D" id="3.30.70.1060">
    <property type="entry name" value="Dimeric alpha+beta barrel"/>
    <property type="match status" value="1"/>
</dbReference>
<gene>
    <name evidence="3" type="ORF">PaecuDRAFT_4817</name>
</gene>
<dbReference type="InterPro" id="IPR005545">
    <property type="entry name" value="YCII"/>
</dbReference>
<sequence>MRFMMIVKGTKDSEAGVMPSQELLEAMLRYNEELAKAGVLLAADGLQASANGIRISYPEPGGKPKVTDGPFTEAKEIIAGYTLIEVSSREEAIQWAMRMPDPHGNGEGEIELRQIMEPMDLTQNPETLAMEAAVREQMAKPKKP</sequence>